<dbReference type="GeneID" id="5969656"/>
<dbReference type="PANTHER" id="PTHR48022:SF59">
    <property type="entry name" value="MAJOR FACILITATOR SUPERFAMILY (MFS) PROFILE DOMAIN-CONTAINING PROTEIN"/>
    <property type="match status" value="1"/>
</dbReference>
<dbReference type="PROSITE" id="PS50850">
    <property type="entry name" value="MFS"/>
    <property type="match status" value="1"/>
</dbReference>
<dbReference type="Gene3D" id="1.20.1250.20">
    <property type="entry name" value="MFS general substrate transporter like domains"/>
    <property type="match status" value="1"/>
</dbReference>
<feature type="transmembrane region" description="Helical" evidence="9">
    <location>
        <begin position="146"/>
        <end position="166"/>
    </location>
</feature>
<dbReference type="Pfam" id="PF00083">
    <property type="entry name" value="Sugar_tr"/>
    <property type="match status" value="1"/>
</dbReference>
<dbReference type="AlphaFoldDB" id="Q0V1C3"/>
<evidence type="ECO:0000256" key="1">
    <source>
        <dbReference type="ARBA" id="ARBA00004141"/>
    </source>
</evidence>
<dbReference type="SUPFAM" id="SSF103473">
    <property type="entry name" value="MFS general substrate transporter"/>
    <property type="match status" value="1"/>
</dbReference>
<dbReference type="GO" id="GO:0008643">
    <property type="term" value="P:carbohydrate transport"/>
    <property type="evidence" value="ECO:0000318"/>
    <property type="project" value="GO_Central"/>
</dbReference>
<dbReference type="VEuPathDB" id="FungiDB:JI435_021910"/>
<feature type="transmembrane region" description="Helical" evidence="9">
    <location>
        <begin position="365"/>
        <end position="385"/>
    </location>
</feature>
<gene>
    <name evidence="11" type="ORF">SNOG_02191</name>
</gene>
<dbReference type="InterPro" id="IPR005828">
    <property type="entry name" value="MFS_sugar_transport-like"/>
</dbReference>
<dbReference type="InterPro" id="IPR020846">
    <property type="entry name" value="MFS_dom"/>
</dbReference>
<feature type="transmembrane region" description="Helical" evidence="9">
    <location>
        <begin position="122"/>
        <end position="140"/>
    </location>
</feature>
<dbReference type="PANTHER" id="PTHR48022">
    <property type="entry name" value="PLASTIDIC GLUCOSE TRANSPORTER 4"/>
    <property type="match status" value="1"/>
</dbReference>
<dbReference type="eggNOG" id="KOG0254">
    <property type="taxonomic scope" value="Eukaryota"/>
</dbReference>
<feature type="transmembrane region" description="Helical" evidence="9">
    <location>
        <begin position="405"/>
        <end position="429"/>
    </location>
</feature>
<feature type="transmembrane region" description="Helical" evidence="9">
    <location>
        <begin position="95"/>
        <end position="115"/>
    </location>
</feature>
<dbReference type="HOGENOM" id="CLU_001265_30_12_1"/>
<dbReference type="PROSITE" id="PS00216">
    <property type="entry name" value="SUGAR_TRANSPORT_1"/>
    <property type="match status" value="1"/>
</dbReference>
<dbReference type="GO" id="GO:0016020">
    <property type="term" value="C:membrane"/>
    <property type="evidence" value="ECO:0000318"/>
    <property type="project" value="GO_Central"/>
</dbReference>
<feature type="transmembrane region" description="Helical" evidence="9">
    <location>
        <begin position="334"/>
        <end position="358"/>
    </location>
</feature>
<organism evidence="11 12">
    <name type="scientific">Phaeosphaeria nodorum (strain SN15 / ATCC MYA-4574 / FGSC 10173)</name>
    <name type="common">Glume blotch fungus</name>
    <name type="synonym">Parastagonospora nodorum</name>
    <dbReference type="NCBI Taxonomy" id="321614"/>
    <lineage>
        <taxon>Eukaryota</taxon>
        <taxon>Fungi</taxon>
        <taxon>Dikarya</taxon>
        <taxon>Ascomycota</taxon>
        <taxon>Pezizomycotina</taxon>
        <taxon>Dothideomycetes</taxon>
        <taxon>Pleosporomycetidae</taxon>
        <taxon>Pleosporales</taxon>
        <taxon>Pleosporineae</taxon>
        <taxon>Phaeosphaeriaceae</taxon>
        <taxon>Parastagonospora</taxon>
    </lineage>
</organism>
<proteinExistence type="inferred from homology"/>
<accession>Q0V1C3</accession>
<evidence type="ECO:0000256" key="4">
    <source>
        <dbReference type="ARBA" id="ARBA00022692"/>
    </source>
</evidence>
<comment type="similarity">
    <text evidence="2 7">Belongs to the major facilitator superfamily. Sugar transporter (TC 2.A.1.1) family.</text>
</comment>
<dbReference type="FunFam" id="1.20.1250.20:FF:000313">
    <property type="entry name" value="MFS quinate transporter"/>
    <property type="match status" value="1"/>
</dbReference>
<feature type="transmembrane region" description="Helical" evidence="9">
    <location>
        <begin position="441"/>
        <end position="461"/>
    </location>
</feature>
<dbReference type="KEGG" id="pno:SNOG_02191"/>
<feature type="compositionally biased region" description="Basic and acidic residues" evidence="8">
    <location>
        <begin position="529"/>
        <end position="538"/>
    </location>
</feature>
<dbReference type="InterPro" id="IPR036259">
    <property type="entry name" value="MFS_trans_sf"/>
</dbReference>
<evidence type="ECO:0000313" key="12">
    <source>
        <dbReference type="Proteomes" id="UP000001055"/>
    </source>
</evidence>
<evidence type="ECO:0000256" key="8">
    <source>
        <dbReference type="SAM" id="MobiDB-lite"/>
    </source>
</evidence>
<keyword evidence="6 9" id="KW-0472">Membrane</keyword>
<evidence type="ECO:0000256" key="5">
    <source>
        <dbReference type="ARBA" id="ARBA00022989"/>
    </source>
</evidence>
<keyword evidence="5 9" id="KW-1133">Transmembrane helix</keyword>
<dbReference type="EMBL" id="CH445327">
    <property type="protein sequence ID" value="EAT90403.2"/>
    <property type="molecule type" value="Genomic_DNA"/>
</dbReference>
<evidence type="ECO:0000256" key="2">
    <source>
        <dbReference type="ARBA" id="ARBA00010992"/>
    </source>
</evidence>
<dbReference type="Proteomes" id="UP000001055">
    <property type="component" value="Unassembled WGS sequence"/>
</dbReference>
<evidence type="ECO:0000313" key="11">
    <source>
        <dbReference type="EMBL" id="EAT90403.2"/>
    </source>
</evidence>
<evidence type="ECO:0000259" key="10">
    <source>
        <dbReference type="PROSITE" id="PS50850"/>
    </source>
</evidence>
<dbReference type="InParanoid" id="Q0V1C3"/>
<feature type="region of interest" description="Disordered" evidence="8">
    <location>
        <begin position="525"/>
        <end position="557"/>
    </location>
</feature>
<protein>
    <recommendedName>
        <fullName evidence="10">Major facilitator superfamily (MFS) profile domain-containing protein</fullName>
    </recommendedName>
</protein>
<feature type="domain" description="Major facilitator superfamily (MFS) profile" evidence="10">
    <location>
        <begin position="29"/>
        <end position="496"/>
    </location>
</feature>
<evidence type="ECO:0000256" key="6">
    <source>
        <dbReference type="ARBA" id="ARBA00023136"/>
    </source>
</evidence>
<evidence type="ECO:0000256" key="9">
    <source>
        <dbReference type="SAM" id="Phobius"/>
    </source>
</evidence>
<dbReference type="GO" id="GO:0005351">
    <property type="term" value="F:carbohydrate:proton symporter activity"/>
    <property type="evidence" value="ECO:0000318"/>
    <property type="project" value="GO_Central"/>
</dbReference>
<dbReference type="PRINTS" id="PR00171">
    <property type="entry name" value="SUGRTRNSPORT"/>
</dbReference>
<dbReference type="InterPro" id="IPR003663">
    <property type="entry name" value="Sugar/inositol_transpt"/>
</dbReference>
<evidence type="ECO:0000256" key="3">
    <source>
        <dbReference type="ARBA" id="ARBA00022448"/>
    </source>
</evidence>
<keyword evidence="3 7" id="KW-0813">Transport</keyword>
<name>Q0V1C3_PHANO</name>
<feature type="transmembrane region" description="Helical" evidence="9">
    <location>
        <begin position="296"/>
        <end position="314"/>
    </location>
</feature>
<evidence type="ECO:0000256" key="7">
    <source>
        <dbReference type="RuleBase" id="RU003346"/>
    </source>
</evidence>
<dbReference type="InterPro" id="IPR050360">
    <property type="entry name" value="MFS_Sugar_Transporters"/>
</dbReference>
<dbReference type="RefSeq" id="XP_001792806.1">
    <property type="nucleotide sequence ID" value="XM_001792754.1"/>
</dbReference>
<dbReference type="InterPro" id="IPR005829">
    <property type="entry name" value="Sugar_transporter_CS"/>
</dbReference>
<reference evidence="12" key="1">
    <citation type="journal article" date="2007" name="Plant Cell">
        <title>Dothideomycete-plant interactions illuminated by genome sequencing and EST analysis of the wheat pathogen Stagonospora nodorum.</title>
        <authorList>
            <person name="Hane J.K."/>
            <person name="Lowe R.G."/>
            <person name="Solomon P.S."/>
            <person name="Tan K.C."/>
            <person name="Schoch C.L."/>
            <person name="Spatafora J.W."/>
            <person name="Crous P.W."/>
            <person name="Kodira C."/>
            <person name="Birren B.W."/>
            <person name="Galagan J.E."/>
            <person name="Torriani S.F."/>
            <person name="McDonald B.A."/>
            <person name="Oliver R.P."/>
        </authorList>
    </citation>
    <scope>NUCLEOTIDE SEQUENCE [LARGE SCALE GENOMIC DNA]</scope>
    <source>
        <strain evidence="12">SN15 / ATCC MYA-4574 / FGSC 10173</strain>
    </source>
</reference>
<sequence length="557" mass="61535">MGKPSLVKATVEAVRACPPEIFNVWLFFCTAVWSFSGVAKGFDEGRCITLWVSSKNSGTNVVSGNIASIVTQKTFKKRFGVDHETEAQYANTKGWLVSIATAGAVFGCLACINLVQLWGRKNTMLVFTIIYIAGIFGQTFPNGSLSAMYASRFIAGIGIGTTTVIPSIYITEYACCQQLGVVFGFFFNYGITKHHAGTELQWQLPTALQIVPAIIWGIGIMFTPESPRFLLSKNKPTEALRVLSNFRKLPETHPYVQEEFNGIERQLNAEIEAVSGATTWDLLKETFTVTEYRRRFVLMFSCHLFGQWSGANAITQYSPSIFGYLGIEGEEARFLATGLYAIVKFVSVLIFSIFVIDFIGRRRSLMLGITLQILTLSFVGAYLGVTNGDTAAQIKASASATAASKASIVAIFIHAVAWSIGWFSIPYLVSAEVFPIRIRSLNVSILMAFHWLFYFGCSRAMPSLLAATDRYGAFAFFACMCCFSLVYVFFALPETAGRSLESMDKLFERSWYTVYKVAYPTGADLADNGGRDAENKMSEEEEEKGGEVHIENNPVKS</sequence>
<feature type="transmembrane region" description="Helical" evidence="9">
    <location>
        <begin position="473"/>
        <end position="492"/>
    </location>
</feature>
<dbReference type="NCBIfam" id="TIGR00879">
    <property type="entry name" value="SP"/>
    <property type="match status" value="1"/>
</dbReference>
<keyword evidence="4 9" id="KW-0812">Transmembrane</keyword>
<comment type="subcellular location">
    <subcellularLocation>
        <location evidence="1">Membrane</location>
        <topology evidence="1">Multi-pass membrane protein</topology>
    </subcellularLocation>
</comment>